<dbReference type="PRINTS" id="PR00359">
    <property type="entry name" value="BP450"/>
</dbReference>
<evidence type="ECO:0000256" key="1">
    <source>
        <dbReference type="ARBA" id="ARBA00010617"/>
    </source>
</evidence>
<dbReference type="RefSeq" id="WP_016188562.1">
    <property type="nucleotide sequence ID" value="NZ_AOSG01000031.1"/>
</dbReference>
<proteinExistence type="inferred from homology"/>
<evidence type="ECO:0000256" key="2">
    <source>
        <dbReference type="ARBA" id="ARBA00022617"/>
    </source>
</evidence>
<evidence type="ECO:0000313" key="8">
    <source>
        <dbReference type="EMBL" id="EOR71606.1"/>
    </source>
</evidence>
<dbReference type="PANTHER" id="PTHR46696:SF1">
    <property type="entry name" value="CYTOCHROME P450 YJIB-RELATED"/>
    <property type="match status" value="1"/>
</dbReference>
<dbReference type="GO" id="GO:0004497">
    <property type="term" value="F:monooxygenase activity"/>
    <property type="evidence" value="ECO:0007669"/>
    <property type="project" value="UniProtKB-KW"/>
</dbReference>
<dbReference type="InterPro" id="IPR017972">
    <property type="entry name" value="Cyt_P450_CS"/>
</dbReference>
<accession>A0A9P2TA90</accession>
<evidence type="ECO:0000313" key="9">
    <source>
        <dbReference type="Proteomes" id="UP000014184"/>
    </source>
</evidence>
<sequence length="396" mass="43395">MSSPAPQIVLDTERGLTEADIHALAEHGPVVRLSVMGLDVWAVTGYEELRTLMADPEVKRGVEHWTAVAQGKVPAEHPLVKLVSMGSMLSKNPPEHTRLRRLVQHAFTTRRVEGLRPVVQELTRACLDRIDASQPFDINAALSHPVPVGVIGRLLGIPETDQPALDSLVTRLLSGTDATVHEELYAYVAAMVAARREQPDDGLISALLHVHDDDGSTLSEEDLMWTVVLLVDAGFETTVGQISNSVRLLLEHPDQLALVTSGEVPWERAVEECLRHTASVVMLPFCFPTREKELGGYTIGAGEPVMMVYGAANRDSRVHAAPKVFDVTRSDSRHITFGHGPHHCLGAPLARLELNVVLPELFARFPKLALAERDIPRVKSLFVNRPSELWVTAGMG</sequence>
<dbReference type="InterPro" id="IPR002397">
    <property type="entry name" value="Cyt_P450_B"/>
</dbReference>
<keyword evidence="3 7" id="KW-0479">Metal-binding</keyword>
<dbReference type="InterPro" id="IPR036396">
    <property type="entry name" value="Cyt_P450_sf"/>
</dbReference>
<dbReference type="Gene3D" id="1.10.630.10">
    <property type="entry name" value="Cytochrome P450"/>
    <property type="match status" value="1"/>
</dbReference>
<dbReference type="EMBL" id="AOSG01000031">
    <property type="protein sequence ID" value="EOR71606.1"/>
    <property type="molecule type" value="Genomic_DNA"/>
</dbReference>
<keyword evidence="2 7" id="KW-0349">Heme</keyword>
<comment type="similarity">
    <text evidence="1 7">Belongs to the cytochrome P450 family.</text>
</comment>
<organism evidence="8 9">
    <name type="scientific">Thermobifida fusca TM51</name>
    <dbReference type="NCBI Taxonomy" id="1169414"/>
    <lineage>
        <taxon>Bacteria</taxon>
        <taxon>Bacillati</taxon>
        <taxon>Actinomycetota</taxon>
        <taxon>Actinomycetes</taxon>
        <taxon>Streptosporangiales</taxon>
        <taxon>Nocardiopsidaceae</taxon>
        <taxon>Thermobifida</taxon>
    </lineage>
</organism>
<dbReference type="InterPro" id="IPR001128">
    <property type="entry name" value="Cyt_P450"/>
</dbReference>
<evidence type="ECO:0000256" key="5">
    <source>
        <dbReference type="ARBA" id="ARBA00023004"/>
    </source>
</evidence>
<dbReference type="SUPFAM" id="SSF48264">
    <property type="entry name" value="Cytochrome P450"/>
    <property type="match status" value="1"/>
</dbReference>
<gene>
    <name evidence="8" type="ORF">TM51_06691</name>
</gene>
<keyword evidence="4 7" id="KW-0560">Oxidoreductase</keyword>
<keyword evidence="9" id="KW-1185">Reference proteome</keyword>
<name>A0A9P2TA90_THEFU</name>
<evidence type="ECO:0000256" key="7">
    <source>
        <dbReference type="RuleBase" id="RU000461"/>
    </source>
</evidence>
<keyword evidence="5 7" id="KW-0408">Iron</keyword>
<comment type="caution">
    <text evidence="8">The sequence shown here is derived from an EMBL/GenBank/DDBJ whole genome shotgun (WGS) entry which is preliminary data.</text>
</comment>
<reference evidence="8 9" key="1">
    <citation type="journal article" date="2013" name="Genome Announc.">
        <title>Draft Genome Sequence of the Lignocellulose Decomposer Thermobifida fusca Strain TM51.</title>
        <authorList>
            <person name="Toth A."/>
            <person name="Barna T."/>
            <person name="Nagy I."/>
            <person name="Horvath B."/>
            <person name="Nagy I."/>
            <person name="Tancsics A."/>
            <person name="Kriszt B."/>
            <person name="Baka E."/>
            <person name="Fekete C."/>
            <person name="Kukolya J."/>
        </authorList>
    </citation>
    <scope>NUCLEOTIDE SEQUENCE [LARGE SCALE GENOMIC DNA]</scope>
    <source>
        <strain evidence="8 9">TM51</strain>
    </source>
</reference>
<dbReference type="Pfam" id="PF00067">
    <property type="entry name" value="p450"/>
    <property type="match status" value="1"/>
</dbReference>
<keyword evidence="6 7" id="KW-0503">Monooxygenase</keyword>
<dbReference type="GO" id="GO:0005506">
    <property type="term" value="F:iron ion binding"/>
    <property type="evidence" value="ECO:0007669"/>
    <property type="project" value="InterPro"/>
</dbReference>
<evidence type="ECO:0000256" key="6">
    <source>
        <dbReference type="ARBA" id="ARBA00023033"/>
    </source>
</evidence>
<dbReference type="PROSITE" id="PS00086">
    <property type="entry name" value="CYTOCHROME_P450"/>
    <property type="match status" value="1"/>
</dbReference>
<dbReference type="CDD" id="cd11029">
    <property type="entry name" value="CYP107-like"/>
    <property type="match status" value="1"/>
</dbReference>
<evidence type="ECO:0000256" key="3">
    <source>
        <dbReference type="ARBA" id="ARBA00022723"/>
    </source>
</evidence>
<dbReference type="FunFam" id="1.10.630.10:FF:000018">
    <property type="entry name" value="Cytochrome P450 monooxygenase"/>
    <property type="match status" value="1"/>
</dbReference>
<dbReference type="GO" id="GO:0020037">
    <property type="term" value="F:heme binding"/>
    <property type="evidence" value="ECO:0007669"/>
    <property type="project" value="InterPro"/>
</dbReference>
<dbReference type="Proteomes" id="UP000014184">
    <property type="component" value="Unassembled WGS sequence"/>
</dbReference>
<dbReference type="PANTHER" id="PTHR46696">
    <property type="entry name" value="P450, PUTATIVE (EUROFUNG)-RELATED"/>
    <property type="match status" value="1"/>
</dbReference>
<evidence type="ECO:0000256" key="4">
    <source>
        <dbReference type="ARBA" id="ARBA00023002"/>
    </source>
</evidence>
<dbReference type="GO" id="GO:0016705">
    <property type="term" value="F:oxidoreductase activity, acting on paired donors, with incorporation or reduction of molecular oxygen"/>
    <property type="evidence" value="ECO:0007669"/>
    <property type="project" value="InterPro"/>
</dbReference>
<dbReference type="AlphaFoldDB" id="A0A9P2TA90"/>
<protein>
    <submittedName>
        <fullName evidence="8">Cytochrome P450-family protein</fullName>
    </submittedName>
</protein>